<dbReference type="GO" id="GO:0046983">
    <property type="term" value="F:protein dimerization activity"/>
    <property type="evidence" value="ECO:0007669"/>
    <property type="project" value="InterPro"/>
</dbReference>
<dbReference type="SUPFAM" id="SSF47459">
    <property type="entry name" value="HLH, helix-loop-helix DNA-binding domain"/>
    <property type="match status" value="1"/>
</dbReference>
<keyword evidence="5" id="KW-1185">Reference proteome</keyword>
<evidence type="ECO:0000256" key="2">
    <source>
        <dbReference type="SAM" id="MobiDB-lite"/>
    </source>
</evidence>
<accession>A0A1Y2BEI3</accession>
<evidence type="ECO:0000313" key="4">
    <source>
        <dbReference type="EMBL" id="ORY33248.1"/>
    </source>
</evidence>
<dbReference type="InterPro" id="IPR036638">
    <property type="entry name" value="HLH_DNA-bd_sf"/>
</dbReference>
<feature type="coiled-coil region" evidence="1">
    <location>
        <begin position="258"/>
        <end position="292"/>
    </location>
</feature>
<feature type="compositionally biased region" description="Polar residues" evidence="2">
    <location>
        <begin position="10"/>
        <end position="23"/>
    </location>
</feature>
<feature type="compositionally biased region" description="Basic and acidic residues" evidence="2">
    <location>
        <begin position="24"/>
        <end position="40"/>
    </location>
</feature>
<dbReference type="AlphaFoldDB" id="A0A1Y2BEI3"/>
<gene>
    <name evidence="4" type="ORF">BCR33DRAFT_723229</name>
</gene>
<organism evidence="4 5">
    <name type="scientific">Rhizoclosmatium globosum</name>
    <dbReference type="NCBI Taxonomy" id="329046"/>
    <lineage>
        <taxon>Eukaryota</taxon>
        <taxon>Fungi</taxon>
        <taxon>Fungi incertae sedis</taxon>
        <taxon>Chytridiomycota</taxon>
        <taxon>Chytridiomycota incertae sedis</taxon>
        <taxon>Chytridiomycetes</taxon>
        <taxon>Chytridiales</taxon>
        <taxon>Chytriomycetaceae</taxon>
        <taxon>Rhizoclosmatium</taxon>
    </lineage>
</organism>
<keyword evidence="1" id="KW-0175">Coiled coil</keyword>
<sequence length="345" mass="37953">NRIPFHEGGDTSQTPDHQSNRQRSSLETEVQRYPLHHDRTNPSNPLFYHRHPQHNGTPQDNHPYSLPPPPPIQTATDRRPSLPSLAAVFPSPIRSDLSHPSHHVSNFYGAQSDTNQSYYNTHNEPIYGSRDGIPMVSSGQSMTMGGNTSMGQKRRLPMKAWGFPEEPLKRRFSGDSSVVAGAGPSSQVSSGHEEDGISLLADVAAGDTRLRRKVAEQNRRNRTISMENNLRVLLTSMHTGTNSKTSKEKLLDNALSCIHELQEGASSREKEIRELEAEIAEFKAKLQNDGQLPYEPSPVSSLAPQTIATKLISASVLSPSDSPPLATATSWASIVLQEEEETLSS</sequence>
<name>A0A1Y2BEI3_9FUNG</name>
<feature type="domain" description="BHLH" evidence="3">
    <location>
        <begin position="207"/>
        <end position="261"/>
    </location>
</feature>
<feature type="non-terminal residue" evidence="4">
    <location>
        <position position="1"/>
    </location>
</feature>
<dbReference type="OrthoDB" id="10333485at2759"/>
<proteinExistence type="predicted"/>
<dbReference type="EMBL" id="MCGO01000068">
    <property type="protein sequence ID" value="ORY33248.1"/>
    <property type="molecule type" value="Genomic_DNA"/>
</dbReference>
<evidence type="ECO:0000259" key="3">
    <source>
        <dbReference type="PROSITE" id="PS50888"/>
    </source>
</evidence>
<feature type="region of interest" description="Disordered" evidence="2">
    <location>
        <begin position="1"/>
        <end position="78"/>
    </location>
</feature>
<evidence type="ECO:0000256" key="1">
    <source>
        <dbReference type="SAM" id="Coils"/>
    </source>
</evidence>
<dbReference type="Proteomes" id="UP000193642">
    <property type="component" value="Unassembled WGS sequence"/>
</dbReference>
<reference evidence="4 5" key="1">
    <citation type="submission" date="2016-07" db="EMBL/GenBank/DDBJ databases">
        <title>Pervasive Adenine N6-methylation of Active Genes in Fungi.</title>
        <authorList>
            <consortium name="DOE Joint Genome Institute"/>
            <person name="Mondo S.J."/>
            <person name="Dannebaum R.O."/>
            <person name="Kuo R.C."/>
            <person name="Labutti K."/>
            <person name="Haridas S."/>
            <person name="Kuo A."/>
            <person name="Salamov A."/>
            <person name="Ahrendt S.R."/>
            <person name="Lipzen A."/>
            <person name="Sullivan W."/>
            <person name="Andreopoulos W.B."/>
            <person name="Clum A."/>
            <person name="Lindquist E."/>
            <person name="Daum C."/>
            <person name="Ramamoorthy G.K."/>
            <person name="Gryganskyi A."/>
            <person name="Culley D."/>
            <person name="Magnuson J.K."/>
            <person name="James T.Y."/>
            <person name="O'Malley M.A."/>
            <person name="Stajich J.E."/>
            <person name="Spatafora J.W."/>
            <person name="Visel A."/>
            <person name="Grigoriev I.V."/>
        </authorList>
    </citation>
    <scope>NUCLEOTIDE SEQUENCE [LARGE SCALE GENOMIC DNA]</scope>
    <source>
        <strain evidence="4 5">JEL800</strain>
    </source>
</reference>
<dbReference type="Gene3D" id="4.10.280.10">
    <property type="entry name" value="Helix-loop-helix DNA-binding domain"/>
    <property type="match status" value="1"/>
</dbReference>
<protein>
    <recommendedName>
        <fullName evidence="3">BHLH domain-containing protein</fullName>
    </recommendedName>
</protein>
<evidence type="ECO:0000313" key="5">
    <source>
        <dbReference type="Proteomes" id="UP000193642"/>
    </source>
</evidence>
<feature type="region of interest" description="Disordered" evidence="2">
    <location>
        <begin position="175"/>
        <end position="194"/>
    </location>
</feature>
<dbReference type="PROSITE" id="PS50888">
    <property type="entry name" value="BHLH"/>
    <property type="match status" value="1"/>
</dbReference>
<dbReference type="InterPro" id="IPR011598">
    <property type="entry name" value="bHLH_dom"/>
</dbReference>
<comment type="caution">
    <text evidence="4">The sequence shown here is derived from an EMBL/GenBank/DDBJ whole genome shotgun (WGS) entry which is preliminary data.</text>
</comment>